<gene>
    <name evidence="4" type="ORF">H8B19_03105</name>
</gene>
<dbReference type="PROSITE" id="PS51257">
    <property type="entry name" value="PROKAR_LIPOPROTEIN"/>
    <property type="match status" value="1"/>
</dbReference>
<dbReference type="AlphaFoldDB" id="A0A8J6IR81"/>
<dbReference type="SUPFAM" id="SSF49373">
    <property type="entry name" value="Invasin/intimin cell-adhesion fragments"/>
    <property type="match status" value="4"/>
</dbReference>
<feature type="domain" description="Big-1" evidence="3">
    <location>
        <begin position="153"/>
        <end position="244"/>
    </location>
</feature>
<dbReference type="SMART" id="SM00634">
    <property type="entry name" value="BID_1"/>
    <property type="match status" value="3"/>
</dbReference>
<accession>A0A8J6IR81</accession>
<reference evidence="4" key="1">
    <citation type="journal article" date="2018" name="Int. J. Syst. Evol. Microbiol.">
        <title>Neptunicella marina gen. nov., sp. nov., isolated from surface seawater.</title>
        <authorList>
            <person name="Liu X."/>
            <person name="Lai Q."/>
            <person name="Du Y."/>
            <person name="Zhang X."/>
            <person name="Liu Z."/>
            <person name="Sun F."/>
            <person name="Shao Z."/>
        </authorList>
    </citation>
    <scope>NUCLEOTIDE SEQUENCE</scope>
    <source>
        <strain evidence="4">S27-2</strain>
    </source>
</reference>
<evidence type="ECO:0000259" key="3">
    <source>
        <dbReference type="PROSITE" id="PS51127"/>
    </source>
</evidence>
<dbReference type="Proteomes" id="UP000601768">
    <property type="component" value="Unassembled WGS sequence"/>
</dbReference>
<evidence type="ECO:0000313" key="4">
    <source>
        <dbReference type="EMBL" id="MBC3764849.1"/>
    </source>
</evidence>
<keyword evidence="2" id="KW-0732">Signal</keyword>
<protein>
    <submittedName>
        <fullName evidence="4">Ig-like domain-containing protein</fullName>
    </submittedName>
</protein>
<reference evidence="4" key="2">
    <citation type="submission" date="2020-08" db="EMBL/GenBank/DDBJ databases">
        <authorList>
            <person name="Lai Q."/>
        </authorList>
    </citation>
    <scope>NUCLEOTIDE SEQUENCE</scope>
    <source>
        <strain evidence="4">S27-2</strain>
    </source>
</reference>
<dbReference type="Gene3D" id="2.60.40.10">
    <property type="entry name" value="Immunoglobulins"/>
    <property type="match status" value="4"/>
</dbReference>
<dbReference type="InterPro" id="IPR003344">
    <property type="entry name" value="Big_1_dom"/>
</dbReference>
<keyword evidence="5" id="KW-1185">Reference proteome</keyword>
<dbReference type="InterPro" id="IPR008964">
    <property type="entry name" value="Invasin/intimin_cell_adhesion"/>
</dbReference>
<dbReference type="PROSITE" id="PS51127">
    <property type="entry name" value="BIG1"/>
    <property type="match status" value="1"/>
</dbReference>
<name>A0A8J6IR81_9ALTE</name>
<feature type="chain" id="PRO_5035276168" evidence="2">
    <location>
        <begin position="23"/>
        <end position="802"/>
    </location>
</feature>
<sequence length="802" mass="82606">MRSFVLLAIASLSLSACNGVSGANGDDPFGNGGTGGTDTAKLQISLLDSSCKTHSGPSFNTGSQICIQARLSKNGNPASGEIITFSTQLGNLSVESKLTSTDGVAEVILSSTAGDVGASTLTASYGDISQPVNYEFLAGDGVSAGNSQLHISMLVNGQLNNRISSDTNALIQARLTNFNDQPIADQIVSFSTNRGNILATSALTNGNGIAQVTLVPSASDLGAGTITIQTANNDAQVSDSMNFEVVAPGTTSDQVVRFGYLDGNGIFTEGEIGTTPQNNVTLSAGGTLGLNVALVDEQDNPVTTPFQVSFSSGCSSQNQAKIDPVVVSKNGIAHATFEDISCAGSNGITDQISASVVINNETVTLHKAITIQPESIGSVAFIDAQPAKLVLQGTGGQNTASSSVITFQVNSDLGNPLAQQKVTFSLNTNVGGLSLSKAEGLTNSQGQVSTTVRAGTVPTAVRVTAIVTGENNTQIQSQSDLLTVSTGLPDQNSFSLAFSTVNPEAGNIDGTTVDITARLADSFNNPVPDGTAVSFTTEGGSIEPSCTTTNGTCTVVWTSQRPRVNNHRITVLATAIGHETLFDSNGNNSYDDADGSAITDNTDSGFGNSQYGQTGFVDYAEAWRDDDEDDVHDASEIFIDFDNSGSFTPGDGKFNGPQCTSSSNCGASSMNVRKAGVIIMASSDAHMDILAGSTVYFSNHQTANQPTLALSSGQTITLTLRYADTANQPMPSGTTASISTTLGTLSGVTEDTVPNTNTSGKGSRDMTFNLTHDGATGVATIETQVTSPSGVVSRVTFNIWLN</sequence>
<comment type="similarity">
    <text evidence="1">Belongs to the intimin/invasin family.</text>
</comment>
<dbReference type="InterPro" id="IPR013783">
    <property type="entry name" value="Ig-like_fold"/>
</dbReference>
<comment type="caution">
    <text evidence="4">The sequence shown here is derived from an EMBL/GenBank/DDBJ whole genome shotgun (WGS) entry which is preliminary data.</text>
</comment>
<evidence type="ECO:0000256" key="2">
    <source>
        <dbReference type="SAM" id="SignalP"/>
    </source>
</evidence>
<dbReference type="EMBL" id="JACNEP010000002">
    <property type="protein sequence ID" value="MBC3764849.1"/>
    <property type="molecule type" value="Genomic_DNA"/>
</dbReference>
<evidence type="ECO:0000313" key="5">
    <source>
        <dbReference type="Proteomes" id="UP000601768"/>
    </source>
</evidence>
<organism evidence="4 5">
    <name type="scientific">Neptunicella marina</name>
    <dbReference type="NCBI Taxonomy" id="2125989"/>
    <lineage>
        <taxon>Bacteria</taxon>
        <taxon>Pseudomonadati</taxon>
        <taxon>Pseudomonadota</taxon>
        <taxon>Gammaproteobacteria</taxon>
        <taxon>Alteromonadales</taxon>
        <taxon>Alteromonadaceae</taxon>
        <taxon>Neptunicella</taxon>
    </lineage>
</organism>
<dbReference type="RefSeq" id="WP_186505322.1">
    <property type="nucleotide sequence ID" value="NZ_JACNEP010000002.1"/>
</dbReference>
<proteinExistence type="inferred from homology"/>
<evidence type="ECO:0000256" key="1">
    <source>
        <dbReference type="ARBA" id="ARBA00010116"/>
    </source>
</evidence>
<feature type="signal peptide" evidence="2">
    <location>
        <begin position="1"/>
        <end position="22"/>
    </location>
</feature>